<keyword evidence="6" id="KW-1185">Reference proteome</keyword>
<dbReference type="Proteomes" id="UP000051276">
    <property type="component" value="Unassembled WGS sequence"/>
</dbReference>
<dbReference type="InterPro" id="IPR005543">
    <property type="entry name" value="PASTA_dom"/>
</dbReference>
<dbReference type="Gene3D" id="3.30.10.20">
    <property type="match status" value="1"/>
</dbReference>
<evidence type="ECO:0000313" key="3">
    <source>
        <dbReference type="EMBL" id="KRT55857.1"/>
    </source>
</evidence>
<dbReference type="EMBL" id="LMXI01000108">
    <property type="protein sequence ID" value="KRT59646.1"/>
    <property type="molecule type" value="Genomic_DNA"/>
</dbReference>
<keyword evidence="1" id="KW-0175">Coiled coil</keyword>
<dbReference type="SMART" id="SM00740">
    <property type="entry name" value="PASTA"/>
    <property type="match status" value="1"/>
</dbReference>
<evidence type="ECO:0000313" key="4">
    <source>
        <dbReference type="EMBL" id="KRT59646.1"/>
    </source>
</evidence>
<dbReference type="EMBL" id="LDXT01000071">
    <property type="protein sequence ID" value="KRT55857.1"/>
    <property type="molecule type" value="Genomic_DNA"/>
</dbReference>
<protein>
    <submittedName>
        <fullName evidence="3 4">PASTA domain</fullName>
    </submittedName>
</protein>
<dbReference type="STRING" id="54398.Ga0074115_1266"/>
<sequence length="396" mass="42202">MKVIEAFARILSDEGADAVGVTVNLEVYVLSSRRWVRLASAKSAAKGIWQAKATRLRSGAFYAPMLRLTEAGNPAPRVLAQSGKLSYNATSQVLSVDFGQVERLAETAYPLSASNTRFSRIQHTVAGQAKRAEVSSATLMRNIALASNINLSRTTAASTGNATVATGNTTLLDTYNAEVLKLRSNEAKLQSQLSQKDQLLATRQQDLSKASSRIAELESTLAKSLANEAKLKEENASFSAAASHKAPIQDIATNIGAEVDAANRRLRDAQHGYRFGKIELDLRGSVSDDGQSMALASLVDLSRLSAGVALPGVKLELQPKRERPVTSDNVKIPDVSGLTETAVRRLLQAAGLRLEPVSKSLGPKPKIPVGQAIQQSPKAGAEIARGERVLVVFAAP</sequence>
<dbReference type="OrthoDB" id="6190421at2"/>
<feature type="domain" description="PASTA" evidence="2">
    <location>
        <begin position="326"/>
        <end position="395"/>
    </location>
</feature>
<proteinExistence type="predicted"/>
<accession>A0A0T5YZF8</accession>
<comment type="caution">
    <text evidence="3">The sequence shown here is derived from an EMBL/GenBank/DDBJ whole genome shotgun (WGS) entry which is preliminary data.</text>
</comment>
<dbReference type="RefSeq" id="WP_057956783.1">
    <property type="nucleotide sequence ID" value="NZ_KQ556957.1"/>
</dbReference>
<evidence type="ECO:0000259" key="2">
    <source>
        <dbReference type="PROSITE" id="PS51178"/>
    </source>
</evidence>
<dbReference type="CDD" id="cd06577">
    <property type="entry name" value="PASTA_pknB"/>
    <property type="match status" value="1"/>
</dbReference>
<dbReference type="Proteomes" id="UP000051634">
    <property type="component" value="Unassembled WGS sequence"/>
</dbReference>
<evidence type="ECO:0000313" key="6">
    <source>
        <dbReference type="Proteomes" id="UP000051634"/>
    </source>
</evidence>
<dbReference type="PROSITE" id="PS51178">
    <property type="entry name" value="PASTA"/>
    <property type="match status" value="1"/>
</dbReference>
<name>A0A0T5YZF8_9GAMM</name>
<dbReference type="Pfam" id="PF03793">
    <property type="entry name" value="PASTA"/>
    <property type="match status" value="1"/>
</dbReference>
<dbReference type="AlphaFoldDB" id="A0A0T5YZF8"/>
<evidence type="ECO:0000313" key="5">
    <source>
        <dbReference type="Proteomes" id="UP000051276"/>
    </source>
</evidence>
<organism evidence="3 6">
    <name type="scientific">endosymbiont of Ridgeia piscesae</name>
    <dbReference type="NCBI Taxonomy" id="54398"/>
    <lineage>
        <taxon>Bacteria</taxon>
        <taxon>Pseudomonadati</taxon>
        <taxon>Pseudomonadota</taxon>
        <taxon>Gammaproteobacteria</taxon>
        <taxon>sulfur-oxidizing symbionts</taxon>
    </lineage>
</organism>
<gene>
    <name evidence="3" type="ORF">Ga0074115_1266</name>
    <name evidence="4" type="ORF">Ga0076813_15863</name>
</gene>
<reference evidence="5 6" key="1">
    <citation type="submission" date="2015-11" db="EMBL/GenBank/DDBJ databases">
        <title>The genome of Candidatus Endoriftia persephone in Ridgeia piscesae and population structure of the North Eastern Pacific vestimentiferan symbionts.</title>
        <authorList>
            <person name="Perez M."/>
            <person name="Juniper K.S."/>
        </authorList>
    </citation>
    <scope>NUCLEOTIDE SEQUENCE [LARGE SCALE GENOMIC DNA]</scope>
    <source>
        <strain evidence="4">Ind10</strain>
        <strain evidence="3">Ind11</strain>
    </source>
</reference>
<feature type="coiled-coil region" evidence="1">
    <location>
        <begin position="172"/>
        <end position="234"/>
    </location>
</feature>
<evidence type="ECO:0000256" key="1">
    <source>
        <dbReference type="SAM" id="Coils"/>
    </source>
</evidence>